<sequence>MSLNTKPRKQPGHLWTLETALPSAGPRRGCRGLGAARAVTVDRQMVSCLQAGSRYPRVAWTLVSSEVARRNSLAVQWFGPGAFTALDPSSIPSRETKILHGWHNQKEEEEIAGNQETSRASLAACTPAPQPCLAGCFHPGSAGLSWWACSDTDPQALGRSTSLHCEWGAAPPNCPFRV</sequence>
<evidence type="ECO:0000313" key="2">
    <source>
        <dbReference type="Proteomes" id="UP001176941"/>
    </source>
</evidence>
<proteinExistence type="predicted"/>
<dbReference type="Proteomes" id="UP001176941">
    <property type="component" value="Chromosome 19"/>
</dbReference>
<evidence type="ECO:0000313" key="1">
    <source>
        <dbReference type="EMBL" id="CAI9159829.1"/>
    </source>
</evidence>
<organism evidence="1 2">
    <name type="scientific">Rangifer tarandus platyrhynchus</name>
    <name type="common">Svalbard reindeer</name>
    <dbReference type="NCBI Taxonomy" id="3082113"/>
    <lineage>
        <taxon>Eukaryota</taxon>
        <taxon>Metazoa</taxon>
        <taxon>Chordata</taxon>
        <taxon>Craniata</taxon>
        <taxon>Vertebrata</taxon>
        <taxon>Euteleostomi</taxon>
        <taxon>Mammalia</taxon>
        <taxon>Eutheria</taxon>
        <taxon>Laurasiatheria</taxon>
        <taxon>Artiodactyla</taxon>
        <taxon>Ruminantia</taxon>
        <taxon>Pecora</taxon>
        <taxon>Cervidae</taxon>
        <taxon>Odocoileinae</taxon>
        <taxon>Rangifer</taxon>
    </lineage>
</organism>
<reference evidence="1" key="1">
    <citation type="submission" date="2023-04" db="EMBL/GenBank/DDBJ databases">
        <authorList>
            <consortium name="ELIXIR-Norway"/>
        </authorList>
    </citation>
    <scope>NUCLEOTIDE SEQUENCE [LARGE SCALE GENOMIC DNA]</scope>
</reference>
<accession>A0ABN8YE55</accession>
<protein>
    <submittedName>
        <fullName evidence="1">Uncharacterized protein</fullName>
    </submittedName>
</protein>
<keyword evidence="2" id="KW-1185">Reference proteome</keyword>
<gene>
    <name evidence="1" type="ORF">MRATA1EN1_LOCUS8791</name>
</gene>
<name>A0ABN8YE55_RANTA</name>
<dbReference type="EMBL" id="OX459955">
    <property type="protein sequence ID" value="CAI9159829.1"/>
    <property type="molecule type" value="Genomic_DNA"/>
</dbReference>